<accession>A0A8J3DF45</accession>
<sequence>MTKKVLMASKPISPKASCDTHCCGSYKRKMPSGLTLNVVNLVINLNVWYDLDPLKKQKFLTNRE</sequence>
<dbReference type="AlphaFoldDB" id="A0A8J3DF45"/>
<keyword evidence="2" id="KW-1185">Reference proteome</keyword>
<dbReference type="Proteomes" id="UP000642829">
    <property type="component" value="Unassembled WGS sequence"/>
</dbReference>
<evidence type="ECO:0000313" key="1">
    <source>
        <dbReference type="EMBL" id="GHB99032.1"/>
    </source>
</evidence>
<proteinExistence type="predicted"/>
<reference evidence="1" key="1">
    <citation type="journal article" date="2014" name="Int. J. Syst. Evol. Microbiol.">
        <title>Complete genome sequence of Corynebacterium casei LMG S-19264T (=DSM 44701T), isolated from a smear-ripened cheese.</title>
        <authorList>
            <consortium name="US DOE Joint Genome Institute (JGI-PGF)"/>
            <person name="Walter F."/>
            <person name="Albersmeier A."/>
            <person name="Kalinowski J."/>
            <person name="Ruckert C."/>
        </authorList>
    </citation>
    <scope>NUCLEOTIDE SEQUENCE</scope>
    <source>
        <strain evidence="1">KCTC 12870</strain>
    </source>
</reference>
<dbReference type="EMBL" id="BMXG01000007">
    <property type="protein sequence ID" value="GHB99032.1"/>
    <property type="molecule type" value="Genomic_DNA"/>
</dbReference>
<protein>
    <submittedName>
        <fullName evidence="1">Uncharacterized protein</fullName>
    </submittedName>
</protein>
<reference evidence="1" key="2">
    <citation type="submission" date="2020-09" db="EMBL/GenBank/DDBJ databases">
        <authorList>
            <person name="Sun Q."/>
            <person name="Kim S."/>
        </authorList>
    </citation>
    <scope>NUCLEOTIDE SEQUENCE</scope>
    <source>
        <strain evidence="1">KCTC 12870</strain>
    </source>
</reference>
<name>A0A8J3DF45_9BACT</name>
<gene>
    <name evidence="1" type="ORF">GCM10007047_13870</name>
</gene>
<comment type="caution">
    <text evidence="1">The sequence shown here is derived from an EMBL/GenBank/DDBJ whole genome shotgun (WGS) entry which is preliminary data.</text>
</comment>
<organism evidence="1 2">
    <name type="scientific">Cerasicoccus arenae</name>
    <dbReference type="NCBI Taxonomy" id="424488"/>
    <lineage>
        <taxon>Bacteria</taxon>
        <taxon>Pseudomonadati</taxon>
        <taxon>Verrucomicrobiota</taxon>
        <taxon>Opitutia</taxon>
        <taxon>Puniceicoccales</taxon>
        <taxon>Cerasicoccaceae</taxon>
        <taxon>Cerasicoccus</taxon>
    </lineage>
</organism>
<evidence type="ECO:0000313" key="2">
    <source>
        <dbReference type="Proteomes" id="UP000642829"/>
    </source>
</evidence>